<keyword evidence="2" id="KW-1185">Reference proteome</keyword>
<name>B7KLM0_GLOC7</name>
<evidence type="ECO:0000313" key="1">
    <source>
        <dbReference type="EMBL" id="ACK72592.1"/>
    </source>
</evidence>
<reference evidence="2" key="1">
    <citation type="journal article" date="2011" name="MBio">
        <title>Novel metabolic attributes of the genus Cyanothece, comprising a group of unicellular nitrogen-fixing Cyanobacteria.</title>
        <authorList>
            <person name="Bandyopadhyay A."/>
            <person name="Elvitigala T."/>
            <person name="Welsh E."/>
            <person name="Stockel J."/>
            <person name="Liberton M."/>
            <person name="Min H."/>
            <person name="Sherman L.A."/>
            <person name="Pakrasi H.B."/>
        </authorList>
    </citation>
    <scope>NUCLEOTIDE SEQUENCE [LARGE SCALE GENOMIC DNA]</scope>
    <source>
        <strain evidence="2">PCC 7424</strain>
    </source>
</reference>
<protein>
    <submittedName>
        <fullName evidence="1">XisI protein</fullName>
    </submittedName>
</protein>
<accession>B7KLM0</accession>
<sequence>MHYQGELVLEKYRQIVEKVLSDYAAVPYAHGDFKTERVFDRNHDHYLLVNVGWNNKRRVHGCIIHIDIIDGKLWIQRDGTEQGIALDLEEAGIPKEHIVLGFREPEIRQYTGYAIA</sequence>
<dbReference type="InterPro" id="IPR035943">
    <property type="entry name" value="XisI-like_sf"/>
</dbReference>
<dbReference type="HOGENOM" id="CLU_149829_1_0_3"/>
<dbReference type="KEGG" id="cyc:PCC7424_4222"/>
<dbReference type="eggNOG" id="ENOG5032SR6">
    <property type="taxonomic scope" value="Bacteria"/>
</dbReference>
<dbReference type="Gene3D" id="3.30.310.110">
    <property type="entry name" value="XisI-like"/>
    <property type="match status" value="1"/>
</dbReference>
<evidence type="ECO:0000313" key="2">
    <source>
        <dbReference type="Proteomes" id="UP000002384"/>
    </source>
</evidence>
<dbReference type="Pfam" id="PF08869">
    <property type="entry name" value="XisI"/>
    <property type="match status" value="1"/>
</dbReference>
<proteinExistence type="predicted"/>
<gene>
    <name evidence="1" type="ordered locus">PCC7424_4222</name>
</gene>
<dbReference type="AlphaFoldDB" id="B7KLM0"/>
<organism evidence="1 2">
    <name type="scientific">Gloeothece citriformis (strain PCC 7424)</name>
    <name type="common">Cyanothece sp. (strain PCC 7424)</name>
    <dbReference type="NCBI Taxonomy" id="65393"/>
    <lineage>
        <taxon>Bacteria</taxon>
        <taxon>Bacillati</taxon>
        <taxon>Cyanobacteriota</taxon>
        <taxon>Cyanophyceae</taxon>
        <taxon>Oscillatoriophycideae</taxon>
        <taxon>Chroococcales</taxon>
        <taxon>Aphanothecaceae</taxon>
        <taxon>Gloeothece</taxon>
        <taxon>Gloeothece citriformis</taxon>
    </lineage>
</organism>
<dbReference type="SUPFAM" id="SSF143847">
    <property type="entry name" value="XisI-like"/>
    <property type="match status" value="1"/>
</dbReference>
<dbReference type="Proteomes" id="UP000002384">
    <property type="component" value="Chromosome"/>
</dbReference>
<dbReference type="EMBL" id="CP001291">
    <property type="protein sequence ID" value="ACK72592.1"/>
    <property type="molecule type" value="Genomic_DNA"/>
</dbReference>
<dbReference type="InterPro" id="IPR014968">
    <property type="entry name" value="XisI"/>
</dbReference>
<dbReference type="STRING" id="65393.PCC7424_4222"/>
<dbReference type="CDD" id="cd16382">
    <property type="entry name" value="XisI-like"/>
    <property type="match status" value="1"/>
</dbReference>